<protein>
    <submittedName>
        <fullName evidence="1">Uncharacterized protein</fullName>
    </submittedName>
</protein>
<name>A0ACC1T5A9_9APHY</name>
<reference evidence="1" key="1">
    <citation type="submission" date="2022-07" db="EMBL/GenBank/DDBJ databases">
        <title>Genome Sequence of Phlebia brevispora.</title>
        <authorList>
            <person name="Buettner E."/>
        </authorList>
    </citation>
    <scope>NUCLEOTIDE SEQUENCE</scope>
    <source>
        <strain evidence="1">MPL23</strain>
    </source>
</reference>
<evidence type="ECO:0000313" key="1">
    <source>
        <dbReference type="EMBL" id="KAJ3553042.1"/>
    </source>
</evidence>
<gene>
    <name evidence="1" type="ORF">NM688_g3831</name>
</gene>
<organism evidence="1 2">
    <name type="scientific">Phlebia brevispora</name>
    <dbReference type="NCBI Taxonomy" id="194682"/>
    <lineage>
        <taxon>Eukaryota</taxon>
        <taxon>Fungi</taxon>
        <taxon>Dikarya</taxon>
        <taxon>Basidiomycota</taxon>
        <taxon>Agaricomycotina</taxon>
        <taxon>Agaricomycetes</taxon>
        <taxon>Polyporales</taxon>
        <taxon>Meruliaceae</taxon>
        <taxon>Phlebia</taxon>
    </lineage>
</organism>
<proteinExistence type="predicted"/>
<sequence>MLNAKNSKIRGGVLEPGGGGRGSPPVDSTALRAVISAARQQPSADRQMTPCRSSHALDIIRIKPIAISLSMRVIPCGRDPMRGLRKVANISTRLTLPWVESFSNLEVRLKACAGSVFLDRQSAGAREESIVSSRHAGQQSNLTLTSNTSFYGTMCAGNAAVELLAYDVDRQRICIIRRCILHVILDIVSRPPGISRQAEVQGYLQRYFWPLRARPVACDGVHLWMARIVVRQDVRSSVAMFRRSSSVAYGMIPCYLSVLLRLLRGEVSGTRVLLAISATLVFL</sequence>
<accession>A0ACC1T5A9</accession>
<dbReference type="Proteomes" id="UP001148662">
    <property type="component" value="Unassembled WGS sequence"/>
</dbReference>
<evidence type="ECO:0000313" key="2">
    <source>
        <dbReference type="Proteomes" id="UP001148662"/>
    </source>
</evidence>
<keyword evidence="2" id="KW-1185">Reference proteome</keyword>
<comment type="caution">
    <text evidence="1">The sequence shown here is derived from an EMBL/GenBank/DDBJ whole genome shotgun (WGS) entry which is preliminary data.</text>
</comment>
<dbReference type="EMBL" id="JANHOG010000586">
    <property type="protein sequence ID" value="KAJ3553042.1"/>
    <property type="molecule type" value="Genomic_DNA"/>
</dbReference>